<dbReference type="Proteomes" id="UP000663637">
    <property type="component" value="Chromosome"/>
</dbReference>
<accession>A0ABX7KBL5</accession>
<keyword evidence="2" id="KW-1185">Reference proteome</keyword>
<evidence type="ECO:0000313" key="2">
    <source>
        <dbReference type="Proteomes" id="UP000663637"/>
    </source>
</evidence>
<dbReference type="RefSeq" id="WP_205444839.1">
    <property type="nucleotide sequence ID" value="NZ_CP061510.1"/>
</dbReference>
<sequence length="801" mass="87141">MTVTQSTVGKTETDLEVHANSALRIALPWLDVAGVQHQLTFSFKLGHKTVEINGAKASSRRGRLDMLIESAGKRLAILELKKPGQPLDADDVDQGLSYARVLHPSPPIVIVSNGTETRTYATETGDLLKDGLPNEQAFAALMDAAMANAHAGLQDAIATLMGPGSAVWMAAIRAATEQTLDELTGGWSDVRTPFTPDFHISRKASAEAMTVLRGTRRVIAIEGAPLIGKSHVLRELAIGTTASDEIAVLLVEASGTAAIGIADEVARLLSGAVGWRISAEEARRWLERLATSDGPQLVIAIDGLGLEHDGIRRELEALSAQSMGPKVKFVIEADTSVIDRLWKGETRRKDTVFARRGERILVERLDDDEFGQALNVLQRHDVTFMHGADRADEYRQPWLLRSMAAGVVEAPERTKGMTAVLPPLLSLDLFRYTRAHFIQDALDEQAATFARAVLDDYGRADRPHDVILRSMHSFMVRRATMRDHADNDELATMVRSGLTGTALDIGNRPLVTGRIPELIASELARQIAEQLAERMGDEEAEAEADADAADWLVATTARLPFGDVIGAQALVDLISWRNGISVAFLNRLLQRAPNVRPIKPGTRAVVWMPSVGQLNMTTRADGVTVIKKPGWREGIELPAGEAAVTYADLDAWLILSHLASVRIGALATDEDRIVGLMDPAILALVGTSPILLRRVPEDPERSGHHTHDGPDGAQLACREDGIIEPVTFSLLRFLEREQDNADEWLEEACDDGSAPLLNRISQALFMLTVLNPKASRAEWAKVRLDTLVNPALKKALSSTEG</sequence>
<protein>
    <recommendedName>
        <fullName evidence="3">Type I restriction enzyme R protein N-terminal domain-containing protein</fullName>
    </recommendedName>
</protein>
<organism evidence="1 2">
    <name type="scientific">Tsuneonella flava</name>
    <dbReference type="NCBI Taxonomy" id="2055955"/>
    <lineage>
        <taxon>Bacteria</taxon>
        <taxon>Pseudomonadati</taxon>
        <taxon>Pseudomonadota</taxon>
        <taxon>Alphaproteobacteria</taxon>
        <taxon>Sphingomonadales</taxon>
        <taxon>Erythrobacteraceae</taxon>
        <taxon>Tsuneonella</taxon>
    </lineage>
</organism>
<evidence type="ECO:0000313" key="1">
    <source>
        <dbReference type="EMBL" id="QSB45666.1"/>
    </source>
</evidence>
<dbReference type="EMBL" id="CP061510">
    <property type="protein sequence ID" value="QSB45666.1"/>
    <property type="molecule type" value="Genomic_DNA"/>
</dbReference>
<reference evidence="1 2" key="1">
    <citation type="submission" date="2020-09" db="EMBL/GenBank/DDBJ databases">
        <title>Complete genome sequence of altererythrobacter flavus SS-21NJ, isolated from Dongying oil sludge in Shandong province.</title>
        <authorList>
            <person name="Sun S."/>
            <person name="Zhang Z."/>
        </authorList>
    </citation>
    <scope>NUCLEOTIDE SEQUENCE [LARGE SCALE GENOMIC DNA]</scope>
    <source>
        <strain evidence="1 2">SS-21NJ</strain>
    </source>
</reference>
<gene>
    <name evidence="1" type="ORF">IDJ81_06050</name>
</gene>
<evidence type="ECO:0008006" key="3">
    <source>
        <dbReference type="Google" id="ProtNLM"/>
    </source>
</evidence>
<proteinExistence type="predicted"/>
<name>A0ABX7KBL5_9SPHN</name>